<keyword evidence="3" id="KW-1185">Reference proteome</keyword>
<name>A0A4R8M6E2_9FLAO</name>
<dbReference type="InterPro" id="IPR008993">
    <property type="entry name" value="TIMP-like_OB-fold"/>
</dbReference>
<dbReference type="Gene3D" id="2.40.50.120">
    <property type="match status" value="1"/>
</dbReference>
<organism evidence="2 3">
    <name type="scientific">Algibacter lectus</name>
    <dbReference type="NCBI Taxonomy" id="221126"/>
    <lineage>
        <taxon>Bacteria</taxon>
        <taxon>Pseudomonadati</taxon>
        <taxon>Bacteroidota</taxon>
        <taxon>Flavobacteriia</taxon>
        <taxon>Flavobacteriales</taxon>
        <taxon>Flavobacteriaceae</taxon>
        <taxon>Algibacter</taxon>
    </lineage>
</organism>
<evidence type="ECO:0000313" key="2">
    <source>
        <dbReference type="EMBL" id="TDY60923.1"/>
    </source>
</evidence>
<feature type="chain" id="PRO_5020220263" evidence="1">
    <location>
        <begin position="19"/>
        <end position="175"/>
    </location>
</feature>
<dbReference type="RefSeq" id="WP_133968336.1">
    <property type="nucleotide sequence ID" value="NZ_SORL01000010.1"/>
</dbReference>
<sequence length="175" mass="20175">MKQKLAIILILISFKSFACDCPVKKLSDLQKYEMENSECIFIGEVIEVNNSDLSFKIKVIESLDGEDNKGNVYVGKNWKYCEPSIEKKGKWIVYGKMENGFLRLNTCGISRSFDNPMVNFLPPSPELYEKLTTENEKQNIIKKIRAESMKIALSDLDLEIIALRKRRDKKIKASR</sequence>
<accession>A0A4R8M6E2</accession>
<dbReference type="EMBL" id="SORL01000010">
    <property type="protein sequence ID" value="TDY60923.1"/>
    <property type="molecule type" value="Genomic_DNA"/>
</dbReference>
<proteinExistence type="predicted"/>
<keyword evidence="1" id="KW-0732">Signal</keyword>
<reference evidence="2 3" key="1">
    <citation type="submission" date="2019-03" db="EMBL/GenBank/DDBJ databases">
        <title>Genomic Encyclopedia of Type Strains, Phase III (KMG-III): the genomes of soil and plant-associated and newly described type strains.</title>
        <authorList>
            <person name="Whitman W."/>
        </authorList>
    </citation>
    <scope>NUCLEOTIDE SEQUENCE [LARGE SCALE GENOMIC DNA]</scope>
    <source>
        <strain evidence="2 3">CECT 8301</strain>
    </source>
</reference>
<comment type="caution">
    <text evidence="2">The sequence shown here is derived from an EMBL/GenBank/DDBJ whole genome shotgun (WGS) entry which is preliminary data.</text>
</comment>
<protein>
    <submittedName>
        <fullName evidence="2">Uncharacterized protein</fullName>
    </submittedName>
</protein>
<dbReference type="Proteomes" id="UP000294824">
    <property type="component" value="Unassembled WGS sequence"/>
</dbReference>
<evidence type="ECO:0000256" key="1">
    <source>
        <dbReference type="SAM" id="SignalP"/>
    </source>
</evidence>
<dbReference type="AlphaFoldDB" id="A0A4R8M6E2"/>
<gene>
    <name evidence="2" type="ORF">DFQ06_2930</name>
</gene>
<feature type="signal peptide" evidence="1">
    <location>
        <begin position="1"/>
        <end position="18"/>
    </location>
</feature>
<evidence type="ECO:0000313" key="3">
    <source>
        <dbReference type="Proteomes" id="UP000294824"/>
    </source>
</evidence>